<dbReference type="EMBL" id="ML145159">
    <property type="protein sequence ID" value="TBU56017.1"/>
    <property type="molecule type" value="Genomic_DNA"/>
</dbReference>
<protein>
    <submittedName>
        <fullName evidence="2">Uncharacterized protein</fullName>
    </submittedName>
</protein>
<dbReference type="AlphaFoldDB" id="A0A4Q9PNZ6"/>
<evidence type="ECO:0000313" key="2">
    <source>
        <dbReference type="EMBL" id="TBU56017.1"/>
    </source>
</evidence>
<evidence type="ECO:0000313" key="3">
    <source>
        <dbReference type="Proteomes" id="UP000292082"/>
    </source>
</evidence>
<organism evidence="2 3">
    <name type="scientific">Dichomitus squalens</name>
    <dbReference type="NCBI Taxonomy" id="114155"/>
    <lineage>
        <taxon>Eukaryota</taxon>
        <taxon>Fungi</taxon>
        <taxon>Dikarya</taxon>
        <taxon>Basidiomycota</taxon>
        <taxon>Agaricomycotina</taxon>
        <taxon>Agaricomycetes</taxon>
        <taxon>Polyporales</taxon>
        <taxon>Polyporaceae</taxon>
        <taxon>Dichomitus</taxon>
    </lineage>
</organism>
<sequence length="64" mass="7340">MYPGFVYTIRCPWELRVCLVLFLSYLELHRMAHDTMDAQVLSARMGKSPDDSVVDPLLSDYSSV</sequence>
<keyword evidence="3" id="KW-1185">Reference proteome</keyword>
<reference evidence="2 3" key="1">
    <citation type="submission" date="2019-01" db="EMBL/GenBank/DDBJ databases">
        <title>Draft genome sequences of three monokaryotic isolates of the white-rot basidiomycete fungus Dichomitus squalens.</title>
        <authorList>
            <consortium name="DOE Joint Genome Institute"/>
            <person name="Lopez S.C."/>
            <person name="Andreopoulos B."/>
            <person name="Pangilinan J."/>
            <person name="Lipzen A."/>
            <person name="Riley R."/>
            <person name="Ahrendt S."/>
            <person name="Ng V."/>
            <person name="Barry K."/>
            <person name="Daum C."/>
            <person name="Grigoriev I.V."/>
            <person name="Hilden K.S."/>
            <person name="Makela M.R."/>
            <person name="de Vries R.P."/>
        </authorList>
    </citation>
    <scope>NUCLEOTIDE SEQUENCE [LARGE SCALE GENOMIC DNA]</scope>
    <source>
        <strain evidence="2 3">CBS 464.89</strain>
    </source>
</reference>
<proteinExistence type="predicted"/>
<dbReference type="Proteomes" id="UP000292082">
    <property type="component" value="Unassembled WGS sequence"/>
</dbReference>
<gene>
    <name evidence="2" type="ORF">BD310DRAFT_932425</name>
</gene>
<feature type="region of interest" description="Disordered" evidence="1">
    <location>
        <begin position="45"/>
        <end position="64"/>
    </location>
</feature>
<evidence type="ECO:0000256" key="1">
    <source>
        <dbReference type="SAM" id="MobiDB-lite"/>
    </source>
</evidence>
<name>A0A4Q9PNZ6_9APHY</name>
<accession>A0A4Q9PNZ6</accession>